<sequence length="64" mass="7261">MAGSLLLRSKPHCGLVERPMSLLGKNAAQPVMKMFASPPTVLYLRYTGRQVRGEWESRRRISQC</sequence>
<dbReference type="EMBL" id="JAHIBW010000012">
    <property type="protein sequence ID" value="KAG7305902.1"/>
    <property type="molecule type" value="Genomic_DNA"/>
</dbReference>
<reference evidence="1 2" key="1">
    <citation type="submission" date="2021-06" db="EMBL/GenBank/DDBJ databases">
        <title>A haploid diamondback moth (Plutella xylostella L.) genome assembly resolves 31 chromosomes and identifies a diamide resistance mutation.</title>
        <authorList>
            <person name="Ward C.M."/>
            <person name="Perry K.D."/>
            <person name="Baker G."/>
            <person name="Powis K."/>
            <person name="Heckel D.G."/>
            <person name="Baxter S.W."/>
        </authorList>
    </citation>
    <scope>NUCLEOTIDE SEQUENCE [LARGE SCALE GENOMIC DNA]</scope>
    <source>
        <strain evidence="1 2">LV</strain>
        <tissue evidence="1">Single pupa</tissue>
    </source>
</reference>
<dbReference type="Proteomes" id="UP000823941">
    <property type="component" value="Chromosome 12"/>
</dbReference>
<proteinExistence type="predicted"/>
<name>A0ABQ7QKZ1_PLUXY</name>
<comment type="caution">
    <text evidence="1">The sequence shown here is derived from an EMBL/GenBank/DDBJ whole genome shotgun (WGS) entry which is preliminary data.</text>
</comment>
<accession>A0ABQ7QKZ1</accession>
<gene>
    <name evidence="1" type="ORF">JYU34_008454</name>
</gene>
<organism evidence="1 2">
    <name type="scientific">Plutella xylostella</name>
    <name type="common">Diamondback moth</name>
    <name type="synonym">Plutella maculipennis</name>
    <dbReference type="NCBI Taxonomy" id="51655"/>
    <lineage>
        <taxon>Eukaryota</taxon>
        <taxon>Metazoa</taxon>
        <taxon>Ecdysozoa</taxon>
        <taxon>Arthropoda</taxon>
        <taxon>Hexapoda</taxon>
        <taxon>Insecta</taxon>
        <taxon>Pterygota</taxon>
        <taxon>Neoptera</taxon>
        <taxon>Endopterygota</taxon>
        <taxon>Lepidoptera</taxon>
        <taxon>Glossata</taxon>
        <taxon>Ditrysia</taxon>
        <taxon>Yponomeutoidea</taxon>
        <taxon>Plutellidae</taxon>
        <taxon>Plutella</taxon>
    </lineage>
</organism>
<keyword evidence="2" id="KW-1185">Reference proteome</keyword>
<protein>
    <submittedName>
        <fullName evidence="1">Uncharacterized protein</fullName>
    </submittedName>
</protein>
<evidence type="ECO:0000313" key="1">
    <source>
        <dbReference type="EMBL" id="KAG7305902.1"/>
    </source>
</evidence>
<evidence type="ECO:0000313" key="2">
    <source>
        <dbReference type="Proteomes" id="UP000823941"/>
    </source>
</evidence>